<gene>
    <name evidence="2" type="ORF">HYC85_009737</name>
</gene>
<evidence type="ECO:0000313" key="3">
    <source>
        <dbReference type="Proteomes" id="UP000593564"/>
    </source>
</evidence>
<dbReference type="PANTHER" id="PTHR33321:SF12">
    <property type="entry name" value="PLANT BASIC SECRETORY PROTEIN (BSP) FAMILY PROTEIN"/>
    <property type="match status" value="1"/>
</dbReference>
<protein>
    <submittedName>
        <fullName evidence="2">Uncharacterized protein</fullName>
    </submittedName>
</protein>
<dbReference type="PANTHER" id="PTHR33321">
    <property type="match status" value="1"/>
</dbReference>
<organism evidence="2 3">
    <name type="scientific">Camellia sinensis</name>
    <name type="common">Tea plant</name>
    <name type="synonym">Thea sinensis</name>
    <dbReference type="NCBI Taxonomy" id="4442"/>
    <lineage>
        <taxon>Eukaryota</taxon>
        <taxon>Viridiplantae</taxon>
        <taxon>Streptophyta</taxon>
        <taxon>Embryophyta</taxon>
        <taxon>Tracheophyta</taxon>
        <taxon>Spermatophyta</taxon>
        <taxon>Magnoliopsida</taxon>
        <taxon>eudicotyledons</taxon>
        <taxon>Gunneridae</taxon>
        <taxon>Pentapetalae</taxon>
        <taxon>asterids</taxon>
        <taxon>Ericales</taxon>
        <taxon>Theaceae</taxon>
        <taxon>Camellia</taxon>
    </lineage>
</organism>
<reference evidence="2 3" key="2">
    <citation type="submission" date="2020-07" db="EMBL/GenBank/DDBJ databases">
        <title>Genome assembly of wild tea tree DASZ reveals pedigree and selection history of tea varieties.</title>
        <authorList>
            <person name="Zhang W."/>
        </authorList>
    </citation>
    <scope>NUCLEOTIDE SEQUENCE [LARGE SCALE GENOMIC DNA]</scope>
    <source>
        <strain evidence="3">cv. G240</strain>
        <tissue evidence="2">Leaf</tissue>
    </source>
</reference>
<comment type="caution">
    <text evidence="2">The sequence shown here is derived from an EMBL/GenBank/DDBJ whole genome shotgun (WGS) entry which is preliminary data.</text>
</comment>
<evidence type="ECO:0000256" key="1">
    <source>
        <dbReference type="SAM" id="SignalP"/>
    </source>
</evidence>
<proteinExistence type="predicted"/>
<feature type="signal peptide" evidence="1">
    <location>
        <begin position="1"/>
        <end position="25"/>
    </location>
</feature>
<dbReference type="EMBL" id="JACBKZ010000004">
    <property type="protein sequence ID" value="KAF5951793.1"/>
    <property type="molecule type" value="Genomic_DNA"/>
</dbReference>
<reference evidence="3" key="1">
    <citation type="journal article" date="2020" name="Nat. Commun.">
        <title>Genome assembly of wild tea tree DASZ reveals pedigree and selection history of tea varieties.</title>
        <authorList>
            <person name="Zhang W."/>
            <person name="Zhang Y."/>
            <person name="Qiu H."/>
            <person name="Guo Y."/>
            <person name="Wan H."/>
            <person name="Zhang X."/>
            <person name="Scossa F."/>
            <person name="Alseekh S."/>
            <person name="Zhang Q."/>
            <person name="Wang P."/>
            <person name="Xu L."/>
            <person name="Schmidt M.H."/>
            <person name="Jia X."/>
            <person name="Li D."/>
            <person name="Zhu A."/>
            <person name="Guo F."/>
            <person name="Chen W."/>
            <person name="Ni D."/>
            <person name="Usadel B."/>
            <person name="Fernie A.R."/>
            <person name="Wen W."/>
        </authorList>
    </citation>
    <scope>NUCLEOTIDE SEQUENCE [LARGE SCALE GENOMIC DNA]</scope>
    <source>
        <strain evidence="3">cv. G240</strain>
    </source>
</reference>
<name>A0A7J7HFT0_CAMSI</name>
<sequence length="272" mass="30233">MAYPSLLHCCLIALAALQSIVVVQFDVDNIDKATPRGVRFTNEIGVKFAKQTMETTTNFMWKLYEENTDIDRKDYQRVLMVIENYQGAKAVEYDNTINVSVWSRNGQAPGGLTEGIADYTVFKANYHAPNYAEPGIGNRWDEGYGVTARFLEYCDSIRLGFVVMQNKKMRHAFSLNYFVELLGKPVDQLWSEYKAKYNSGGGVVSYGSEHTNGGGGGVSNVFAALYSSGSPFKIKRTRSSSSTDIKEEEEEAAVAAMVFGEAIDESLKIYCS</sequence>
<keyword evidence="3" id="KW-1185">Reference proteome</keyword>
<accession>A0A7J7HFT0</accession>
<dbReference type="Proteomes" id="UP000593564">
    <property type="component" value="Unassembled WGS sequence"/>
</dbReference>
<dbReference type="InterPro" id="IPR007541">
    <property type="entry name" value="Uncharacterised_BSP"/>
</dbReference>
<evidence type="ECO:0000313" key="2">
    <source>
        <dbReference type="EMBL" id="KAF5951793.1"/>
    </source>
</evidence>
<keyword evidence="1" id="KW-0732">Signal</keyword>
<dbReference type="AlphaFoldDB" id="A0A7J7HFT0"/>
<dbReference type="Pfam" id="PF04450">
    <property type="entry name" value="BSP"/>
    <property type="match status" value="2"/>
</dbReference>
<feature type="chain" id="PRO_5029784684" evidence="1">
    <location>
        <begin position="26"/>
        <end position="272"/>
    </location>
</feature>